<accession>A0A8X6R426</accession>
<keyword evidence="1" id="KW-0472">Membrane</keyword>
<evidence type="ECO:0008006" key="4">
    <source>
        <dbReference type="Google" id="ProtNLM"/>
    </source>
</evidence>
<dbReference type="EMBL" id="BMAW01132855">
    <property type="protein sequence ID" value="GFU45762.1"/>
    <property type="molecule type" value="Genomic_DNA"/>
</dbReference>
<dbReference type="InterPro" id="IPR009030">
    <property type="entry name" value="Growth_fac_rcpt_cys_sf"/>
</dbReference>
<keyword evidence="1" id="KW-1133">Transmembrane helix</keyword>
<comment type="caution">
    <text evidence="2">The sequence shown here is derived from an EMBL/GenBank/DDBJ whole genome shotgun (WGS) entry which is preliminary data.</text>
</comment>
<organism evidence="2 3">
    <name type="scientific">Nephila pilipes</name>
    <name type="common">Giant wood spider</name>
    <name type="synonym">Nephila maculata</name>
    <dbReference type="NCBI Taxonomy" id="299642"/>
    <lineage>
        <taxon>Eukaryota</taxon>
        <taxon>Metazoa</taxon>
        <taxon>Ecdysozoa</taxon>
        <taxon>Arthropoda</taxon>
        <taxon>Chelicerata</taxon>
        <taxon>Arachnida</taxon>
        <taxon>Araneae</taxon>
        <taxon>Araneomorphae</taxon>
        <taxon>Entelegynae</taxon>
        <taxon>Araneoidea</taxon>
        <taxon>Nephilidae</taxon>
        <taxon>Nephila</taxon>
    </lineage>
</organism>
<evidence type="ECO:0000313" key="2">
    <source>
        <dbReference type="EMBL" id="GFU45762.1"/>
    </source>
</evidence>
<name>A0A8X6R426_NEPPI</name>
<dbReference type="SUPFAM" id="SSF57184">
    <property type="entry name" value="Growth factor receptor domain"/>
    <property type="match status" value="1"/>
</dbReference>
<keyword evidence="3" id="KW-1185">Reference proteome</keyword>
<proteinExistence type="predicted"/>
<sequence>MKLISIRCGDMFLRKRWLLPTLIHTGDSKDRNMGKGLFMELGGHLKTTMHPTHPETADPNKTSSCWNHTCFIAITESCEMEFYYSFFKGIPTMKNLVLFSSFLTLFIVLIVNVESTSPVMCPEKCYPCEPVNCDCGTYKDQCNCCDICMKCRNAPCSVLEGNVCEEGYTCGDPTRDYMVQMNSPATCIPVRPKA</sequence>
<dbReference type="OrthoDB" id="6406784at2759"/>
<evidence type="ECO:0000313" key="3">
    <source>
        <dbReference type="Proteomes" id="UP000887013"/>
    </source>
</evidence>
<dbReference type="Proteomes" id="UP000887013">
    <property type="component" value="Unassembled WGS sequence"/>
</dbReference>
<protein>
    <recommendedName>
        <fullName evidence="4">IGFBP N-terminal domain-containing protein</fullName>
    </recommendedName>
</protein>
<dbReference type="AlphaFoldDB" id="A0A8X6R426"/>
<feature type="transmembrane region" description="Helical" evidence="1">
    <location>
        <begin position="96"/>
        <end position="113"/>
    </location>
</feature>
<gene>
    <name evidence="2" type="primary">NCL1_29974</name>
    <name evidence="2" type="ORF">NPIL_184591</name>
</gene>
<reference evidence="2" key="1">
    <citation type="submission" date="2020-08" db="EMBL/GenBank/DDBJ databases">
        <title>Multicomponent nature underlies the extraordinary mechanical properties of spider dragline silk.</title>
        <authorList>
            <person name="Kono N."/>
            <person name="Nakamura H."/>
            <person name="Mori M."/>
            <person name="Yoshida Y."/>
            <person name="Ohtoshi R."/>
            <person name="Malay A.D."/>
            <person name="Moran D.A.P."/>
            <person name="Tomita M."/>
            <person name="Numata K."/>
            <person name="Arakawa K."/>
        </authorList>
    </citation>
    <scope>NUCLEOTIDE SEQUENCE</scope>
</reference>
<keyword evidence="1" id="KW-0812">Transmembrane</keyword>
<evidence type="ECO:0000256" key="1">
    <source>
        <dbReference type="SAM" id="Phobius"/>
    </source>
</evidence>